<dbReference type="PANTHER" id="PTHR30408:SF12">
    <property type="entry name" value="TYPE I RESTRICTION ENZYME MJAVIII SPECIFICITY SUBUNIT"/>
    <property type="match status" value="1"/>
</dbReference>
<evidence type="ECO:0000259" key="4">
    <source>
        <dbReference type="Pfam" id="PF01420"/>
    </source>
</evidence>
<organism evidence="5 6">
    <name type="scientific">Candidatus Enterococcus clewellii</name>
    <dbReference type="NCBI Taxonomy" id="1834193"/>
    <lineage>
        <taxon>Bacteria</taxon>
        <taxon>Bacillati</taxon>
        <taxon>Bacillota</taxon>
        <taxon>Bacilli</taxon>
        <taxon>Lactobacillales</taxon>
        <taxon>Enterococcaceae</taxon>
        <taxon>Enterococcus</taxon>
    </lineage>
</organism>
<dbReference type="InterPro" id="IPR044946">
    <property type="entry name" value="Restrct_endonuc_typeI_TRD_sf"/>
</dbReference>
<keyword evidence="3" id="KW-0238">DNA-binding</keyword>
<evidence type="ECO:0000256" key="2">
    <source>
        <dbReference type="ARBA" id="ARBA00022747"/>
    </source>
</evidence>
<protein>
    <submittedName>
        <fullName evidence="5">Type I restriction enzyme, S subunit</fullName>
    </submittedName>
</protein>
<dbReference type="REBASE" id="818519">
    <property type="entry name" value="S1.Esp42ORF1225P"/>
</dbReference>
<accession>A0AAQ3XZM7</accession>
<dbReference type="Pfam" id="PF01420">
    <property type="entry name" value="Methylase_S"/>
    <property type="match status" value="2"/>
</dbReference>
<feature type="domain" description="Type I restriction modification DNA specificity" evidence="4">
    <location>
        <begin position="209"/>
        <end position="369"/>
    </location>
</feature>
<dbReference type="RefSeq" id="WP_339101984.1">
    <property type="nucleotide sequence ID" value="NZ_CP147247.1"/>
</dbReference>
<dbReference type="AlphaFoldDB" id="A0AAQ3XZM7"/>
<proteinExistence type="inferred from homology"/>
<sequence>MKGQDRTPKLRFKGFSDDWEQRELGEIVEITMGQSPSSENYTDNPDDYILVQGNADMKNGRVVPRVWTTQVTKEARRGDLILSVRAPVGDIGKTDFEVVLGRGVAGIKGNEFVFQSLGKMKQNGYWNKLSTGSTFESINSNDIKEAKIFIPKEKEQKKIGSYFKQLDNTIALHLGKVDALKQIKKGFLQQLFPRNGKNVPGVRFTDFHDEWEQCKLGEVSSRHDNLRIPITASNRVTGTTPYYGANGIQDYVEGFTHDGEFILVAEDGANDLVNYPVRYVKGKVWVNNHAHVLQAKEKKSDSIFLMYSLQNTNIEPFLVGGGRAKLNANILMNLEILMPSLEEQLEIGIFIKKIDDSIFIQQKRVEQLKTLKKSYLQNMFI</sequence>
<dbReference type="EMBL" id="CP147247">
    <property type="protein sequence ID" value="WYJ89502.1"/>
    <property type="molecule type" value="Genomic_DNA"/>
</dbReference>
<reference evidence="5" key="1">
    <citation type="submission" date="2017-05" db="EMBL/GenBank/DDBJ databases">
        <authorList>
            <consortium name="The Broad Institute Genomics Platform"/>
            <consortium name="The Broad Institute Genomic Center for Infectious Diseases"/>
            <person name="Earl A."/>
            <person name="Manson A."/>
            <person name="Schwartman J."/>
            <person name="Gilmore M."/>
            <person name="Abouelleil A."/>
            <person name="Cao P."/>
            <person name="Chapman S."/>
            <person name="Cusick C."/>
            <person name="Shea T."/>
            <person name="Young S."/>
            <person name="Neafsey D."/>
            <person name="Nusbaum C."/>
            <person name="Birren B."/>
        </authorList>
    </citation>
    <scope>NUCLEOTIDE SEQUENCE</scope>
    <source>
        <strain evidence="5">9E7_DIV0242</strain>
    </source>
</reference>
<dbReference type="InterPro" id="IPR000055">
    <property type="entry name" value="Restrct_endonuc_typeI_TRD"/>
</dbReference>
<dbReference type="Proteomes" id="UP000195141">
    <property type="component" value="Chromosome"/>
</dbReference>
<dbReference type="SUPFAM" id="SSF116734">
    <property type="entry name" value="DNA methylase specificity domain"/>
    <property type="match status" value="2"/>
</dbReference>
<comment type="similarity">
    <text evidence="1">Belongs to the type-I restriction system S methylase family.</text>
</comment>
<evidence type="ECO:0000313" key="5">
    <source>
        <dbReference type="EMBL" id="WYJ89502.1"/>
    </source>
</evidence>
<dbReference type="GO" id="GO:0009307">
    <property type="term" value="P:DNA restriction-modification system"/>
    <property type="evidence" value="ECO:0007669"/>
    <property type="project" value="UniProtKB-KW"/>
</dbReference>
<dbReference type="GO" id="GO:0003677">
    <property type="term" value="F:DNA binding"/>
    <property type="evidence" value="ECO:0007669"/>
    <property type="project" value="UniProtKB-KW"/>
</dbReference>
<dbReference type="Gene3D" id="3.90.220.20">
    <property type="entry name" value="DNA methylase specificity domains"/>
    <property type="match status" value="2"/>
</dbReference>
<feature type="domain" description="Type I restriction modification DNA specificity" evidence="4">
    <location>
        <begin position="17"/>
        <end position="181"/>
    </location>
</feature>
<reference evidence="5" key="2">
    <citation type="submission" date="2024-03" db="EMBL/GenBank/DDBJ databases">
        <title>The Genome Sequence of Enterococcus sp. DIV0242b.</title>
        <authorList>
            <consortium name="The Broad Institute Genomics Platform"/>
            <consortium name="The Broad Institute Microbial Omics Core"/>
            <consortium name="The Broad Institute Genomic Center for Infectious Diseases"/>
            <person name="Earl A."/>
            <person name="Manson A."/>
            <person name="Gilmore M."/>
            <person name="Schwartman J."/>
            <person name="Shea T."/>
            <person name="Abouelleil A."/>
            <person name="Cao P."/>
            <person name="Chapman S."/>
            <person name="Cusick C."/>
            <person name="Young S."/>
            <person name="Neafsey D."/>
            <person name="Nusbaum C."/>
            <person name="Birren B."/>
        </authorList>
    </citation>
    <scope>NUCLEOTIDE SEQUENCE</scope>
    <source>
        <strain evidence="5">9E7_DIV0242</strain>
    </source>
</reference>
<gene>
    <name evidence="5" type="ORF">A5888_001224</name>
</gene>
<dbReference type="CDD" id="cd17262">
    <property type="entry name" value="RMtype1_S_Aco12261I-TRD2-CR2"/>
    <property type="match status" value="1"/>
</dbReference>
<evidence type="ECO:0000256" key="3">
    <source>
        <dbReference type="ARBA" id="ARBA00023125"/>
    </source>
</evidence>
<dbReference type="CDD" id="cd17494">
    <property type="entry name" value="RMtype1_S_Sma198ORF994P-TRD2-CR2_like"/>
    <property type="match status" value="1"/>
</dbReference>
<name>A0AAQ3XZM7_9ENTE</name>
<dbReference type="Gene3D" id="1.10.287.1120">
    <property type="entry name" value="Bipartite methylase S protein"/>
    <property type="match status" value="1"/>
</dbReference>
<keyword evidence="2" id="KW-0680">Restriction system</keyword>
<keyword evidence="6" id="KW-1185">Reference proteome</keyword>
<dbReference type="InterPro" id="IPR052021">
    <property type="entry name" value="Type-I_RS_S_subunit"/>
</dbReference>
<evidence type="ECO:0000256" key="1">
    <source>
        <dbReference type="ARBA" id="ARBA00010923"/>
    </source>
</evidence>
<evidence type="ECO:0000313" key="6">
    <source>
        <dbReference type="Proteomes" id="UP000195141"/>
    </source>
</evidence>
<dbReference type="PANTHER" id="PTHR30408">
    <property type="entry name" value="TYPE-1 RESTRICTION ENZYME ECOKI SPECIFICITY PROTEIN"/>
    <property type="match status" value="1"/>
</dbReference>